<dbReference type="EMBL" id="JAAIWK010000002">
    <property type="protein sequence ID" value="NEY18799.1"/>
    <property type="molecule type" value="Genomic_DNA"/>
</dbReference>
<reference evidence="2 4" key="3">
    <citation type="submission" date="2020-03" db="EMBL/GenBank/DDBJ databases">
        <title>Bacillus aquiflavi sp. nov., isolated from yellow water of strong flavor Chinese baijiu in Yibin region of China.</title>
        <authorList>
            <person name="Xie J."/>
        </authorList>
    </citation>
    <scope>NUCLEOTIDE SEQUENCE [LARGE SCALE GENOMIC DNA]</scope>
    <source>
        <strain evidence="2 4">Gsoil 114</strain>
    </source>
</reference>
<dbReference type="PROSITE" id="PS51257">
    <property type="entry name" value="PROKAR_LIPOPROTEIN"/>
    <property type="match status" value="1"/>
</dbReference>
<evidence type="ECO:0000313" key="4">
    <source>
        <dbReference type="Proteomes" id="UP000476934"/>
    </source>
</evidence>
<evidence type="ECO:0000313" key="3">
    <source>
        <dbReference type="Proteomes" id="UP000030588"/>
    </source>
</evidence>
<accession>A0A0A6XYF2</accession>
<reference evidence="2 4" key="2">
    <citation type="submission" date="2020-02" db="EMBL/GenBank/DDBJ databases">
        <authorList>
            <person name="Feng H."/>
        </authorList>
    </citation>
    <scope>NUCLEOTIDE SEQUENCE [LARGE SCALE GENOMIC DNA]</scope>
    <source>
        <strain evidence="2 4">Gsoil 114</strain>
    </source>
</reference>
<evidence type="ECO:0000313" key="1">
    <source>
        <dbReference type="EMBL" id="KHD85177.1"/>
    </source>
</evidence>
<keyword evidence="4" id="KW-1185">Reference proteome</keyword>
<proteinExistence type="predicted"/>
<evidence type="ECO:0000313" key="2">
    <source>
        <dbReference type="EMBL" id="NEY18799.1"/>
    </source>
</evidence>
<dbReference type="STRING" id="363870.NG54_10945"/>
<dbReference type="Proteomes" id="UP000476934">
    <property type="component" value="Unassembled WGS sequence"/>
</dbReference>
<dbReference type="RefSeq" id="WP_025727472.1">
    <property type="nucleotide sequence ID" value="NZ_JAAIWK010000002.1"/>
</dbReference>
<comment type="caution">
    <text evidence="1">The sequence shown here is derived from an EMBL/GenBank/DDBJ whole genome shotgun (WGS) entry which is preliminary data.</text>
</comment>
<gene>
    <name evidence="2" type="ORF">G4D61_02305</name>
    <name evidence="1" type="ORF">NG54_10945</name>
</gene>
<protein>
    <submittedName>
        <fullName evidence="1">Sporulation protein</fullName>
    </submittedName>
</protein>
<organism evidence="1 3">
    <name type="scientific">Heyndrickxia ginsengihumi</name>
    <dbReference type="NCBI Taxonomy" id="363870"/>
    <lineage>
        <taxon>Bacteria</taxon>
        <taxon>Bacillati</taxon>
        <taxon>Bacillota</taxon>
        <taxon>Bacilli</taxon>
        <taxon>Bacillales</taxon>
        <taxon>Bacillaceae</taxon>
        <taxon>Heyndrickxia</taxon>
    </lineage>
</organism>
<name>A0A0A6XYF2_9BACI</name>
<sequence>MEKFTQKLLLCLGLSMITVSSIGCDSSPNKDSQMALIKTTKPEPIKLTNKSSKKHISEELRSKILHFDSIYDVAMIEENNQILVAYKVRHLHRFKMDKIEKDLTSYLEKNYPDKKFIVSSDYKIFLETVRLQEKMESKKISDKQARKRFKEIVKLKKELT</sequence>
<dbReference type="AlphaFoldDB" id="A0A0A6XYF2"/>
<reference evidence="1 3" key="1">
    <citation type="submission" date="2014-10" db="EMBL/GenBank/DDBJ databases">
        <title>Draft genome of phytase producing Bacillus ginsengihumi strain M2.11.</title>
        <authorList>
            <person name="Toymentseva A."/>
            <person name="Boulygina E.A."/>
            <person name="Kazakov S.V."/>
            <person name="Kayumov I."/>
            <person name="Suleimanova A.D."/>
            <person name="Mardanova A.M."/>
            <person name="Maria S.N."/>
            <person name="Sergey M.Y."/>
            <person name="Sharipova M.R."/>
        </authorList>
    </citation>
    <scope>NUCLEOTIDE SEQUENCE [LARGE SCALE GENOMIC DNA]</scope>
    <source>
        <strain evidence="1 3">M2.11</strain>
    </source>
</reference>
<dbReference type="EMBL" id="JRUN01000030">
    <property type="protein sequence ID" value="KHD85177.1"/>
    <property type="molecule type" value="Genomic_DNA"/>
</dbReference>
<dbReference type="Proteomes" id="UP000030588">
    <property type="component" value="Unassembled WGS sequence"/>
</dbReference>
<dbReference type="OrthoDB" id="2969307at2"/>